<keyword evidence="3" id="KW-0677">Repeat</keyword>
<dbReference type="PROSITE" id="PS50102">
    <property type="entry name" value="RRM"/>
    <property type="match status" value="2"/>
</dbReference>
<dbReference type="InterPro" id="IPR011990">
    <property type="entry name" value="TPR-like_helical_dom_sf"/>
</dbReference>
<feature type="region of interest" description="Disordered" evidence="7">
    <location>
        <begin position="579"/>
        <end position="640"/>
    </location>
</feature>
<dbReference type="FunCoup" id="D3B052">
    <property type="interactions" value="720"/>
</dbReference>
<evidence type="ECO:0000256" key="3">
    <source>
        <dbReference type="ARBA" id="ARBA00022737"/>
    </source>
</evidence>
<feature type="domain" description="RRM" evidence="8">
    <location>
        <begin position="770"/>
        <end position="845"/>
    </location>
</feature>
<organism evidence="9 10">
    <name type="scientific">Heterostelium pallidum (strain ATCC 26659 / Pp 5 / PN500)</name>
    <name type="common">Cellular slime mold</name>
    <name type="synonym">Polysphondylium pallidum</name>
    <dbReference type="NCBI Taxonomy" id="670386"/>
    <lineage>
        <taxon>Eukaryota</taxon>
        <taxon>Amoebozoa</taxon>
        <taxon>Evosea</taxon>
        <taxon>Eumycetozoa</taxon>
        <taxon>Dictyostelia</taxon>
        <taxon>Acytosteliales</taxon>
        <taxon>Acytosteliaceae</taxon>
        <taxon>Heterostelium</taxon>
    </lineage>
</organism>
<evidence type="ECO:0000313" key="9">
    <source>
        <dbReference type="EMBL" id="EFA84676.1"/>
    </source>
</evidence>
<feature type="compositionally biased region" description="Acidic residues" evidence="7">
    <location>
        <begin position="27"/>
        <end position="51"/>
    </location>
</feature>
<keyword evidence="5" id="KW-0539">Nucleus</keyword>
<dbReference type="SMART" id="SM00386">
    <property type="entry name" value="HAT"/>
    <property type="match status" value="8"/>
</dbReference>
<evidence type="ECO:0000256" key="5">
    <source>
        <dbReference type="ARBA" id="ARBA00023242"/>
    </source>
</evidence>
<dbReference type="EMBL" id="ADBJ01000008">
    <property type="protein sequence ID" value="EFA84676.1"/>
    <property type="molecule type" value="Genomic_DNA"/>
</dbReference>
<keyword evidence="2" id="KW-0507">mRNA processing</keyword>
<protein>
    <recommendedName>
        <fullName evidence="8">RRM domain-containing protein</fullName>
    </recommendedName>
</protein>
<dbReference type="CDD" id="cd00590">
    <property type="entry name" value="RRM_SF"/>
    <property type="match status" value="1"/>
</dbReference>
<comment type="subcellular location">
    <subcellularLocation>
        <location evidence="1">Nucleus</location>
    </subcellularLocation>
</comment>
<evidence type="ECO:0000256" key="1">
    <source>
        <dbReference type="ARBA" id="ARBA00004123"/>
    </source>
</evidence>
<feature type="compositionally biased region" description="Acidic residues" evidence="7">
    <location>
        <begin position="8"/>
        <end position="18"/>
    </location>
</feature>
<dbReference type="SMART" id="SM00360">
    <property type="entry name" value="RRM"/>
    <property type="match status" value="2"/>
</dbReference>
<dbReference type="GeneID" id="31357196"/>
<dbReference type="GO" id="GO:0006397">
    <property type="term" value="P:mRNA processing"/>
    <property type="evidence" value="ECO:0007669"/>
    <property type="project" value="UniProtKB-KW"/>
</dbReference>
<dbReference type="GO" id="GO:0008380">
    <property type="term" value="P:RNA splicing"/>
    <property type="evidence" value="ECO:0007669"/>
    <property type="project" value="UniProtKB-KW"/>
</dbReference>
<evidence type="ECO:0000256" key="7">
    <source>
        <dbReference type="SAM" id="MobiDB-lite"/>
    </source>
</evidence>
<dbReference type="Pfam" id="PF00076">
    <property type="entry name" value="RRM_1"/>
    <property type="match status" value="2"/>
</dbReference>
<keyword evidence="6" id="KW-0694">RNA-binding</keyword>
<feature type="region of interest" description="Disordered" evidence="7">
    <location>
        <begin position="845"/>
        <end position="874"/>
    </location>
</feature>
<proteinExistence type="predicted"/>
<dbReference type="InterPro" id="IPR003107">
    <property type="entry name" value="HAT"/>
</dbReference>
<evidence type="ECO:0000313" key="10">
    <source>
        <dbReference type="Proteomes" id="UP000001396"/>
    </source>
</evidence>
<dbReference type="Proteomes" id="UP000001396">
    <property type="component" value="Unassembled WGS sequence"/>
</dbReference>
<dbReference type="GO" id="GO:0005634">
    <property type="term" value="C:nucleus"/>
    <property type="evidence" value="ECO:0007669"/>
    <property type="project" value="UniProtKB-SubCell"/>
</dbReference>
<accession>D3B052</accession>
<sequence length="887" mass="103700">MFSREYKDDEDDEMDQQQDGENGVDISSDDDDNDSSDDSDDDDDDDSDDDSNTVSSEAIEHLEIKVRENPYSFEKHLEYINSLRKVKHVDKERLRLARKSCQSVFPLPESVWLPWLEDEKNQNDLDYQQMIDLFELAIKDFLSVRIWIKYCQYIQEVNAPNLMSTKDIKQSDTQQFKTIRTIYERAITFCVDHIVESPLLWAQYRIFEMNVQSGVDRSLQAEYQSQITRIRQIYHNQLACPQIDLEELYTSYLDWENALNDDNNNSSSSNDYKPDSDITLQTRYKTALKQMEEHQAFEEKLTGTGGDTVANWLEYVRFEQKKKPMRALVLFERAISRHADSWQLWSEYLQYEDSNRLVDDNRLFATYDRALRNIYWSGDLWVHYLQSLESHSKAIEMLEQVFERALIAGLATINDFKLIFNARFDYLWRHYRSTVKETSTIQLLRQHFQRYYDYFIQFNSTEVTMVISELLLFWAKFEYRQFKSIEESRKQFDLLLSFNKQYYICTEYIDIELECAGFEKCRTIYGEAAHAEDTTAQVFQDWIDFERLYGDLKQQQHALSSYQKWWAKQEKVIAENMAREQKRMEDAERKRKLTDERSNSNNDRKRQKGEKGTKNNRNSDKNNNNNNNNNGKPPREERKPKIDLKKVLFVSNISFATTVEQLIELFKPFGELDLTEIVTDRKGRSKGIAFVEYKLGESAAKALEQVNGLELQGFKLKVDYSTKRHQQRRQEEKQQLEAAGGITPMDTTTGGAGAETEEGKEINYANTEGKTLFINNLAKTVTKEKMEEFFTGKGFEWTEIRLISKAGGRPFAYMDLPDQENVEKALKMNQKYFMGKILNVARSKPPGGGKAPIPAGQVTKPTASAANIPTRRPTLLIPRGLTKKTNQ</sequence>
<dbReference type="PANTHER" id="PTHR17204">
    <property type="entry name" value="PRE-MRNA PROCESSING PROTEIN PRP39-RELATED"/>
    <property type="match status" value="1"/>
</dbReference>
<dbReference type="PANTHER" id="PTHR17204:SF25">
    <property type="entry name" value="RRM DOMAIN-CONTAINING PROTEIN"/>
    <property type="match status" value="1"/>
</dbReference>
<dbReference type="RefSeq" id="XP_020436789.1">
    <property type="nucleotide sequence ID" value="XM_020572672.1"/>
</dbReference>
<dbReference type="AlphaFoldDB" id="D3B052"/>
<feature type="compositionally biased region" description="Basic and acidic residues" evidence="7">
    <location>
        <begin position="579"/>
        <end position="620"/>
    </location>
</feature>
<dbReference type="GO" id="GO:0003723">
    <property type="term" value="F:RNA binding"/>
    <property type="evidence" value="ECO:0007669"/>
    <property type="project" value="UniProtKB-UniRule"/>
</dbReference>
<dbReference type="Pfam" id="PF05843">
    <property type="entry name" value="Suf"/>
    <property type="match status" value="1"/>
</dbReference>
<dbReference type="OMA" id="PSGLTKM"/>
<feature type="region of interest" description="Disordered" evidence="7">
    <location>
        <begin position="724"/>
        <end position="756"/>
    </location>
</feature>
<feature type="compositionally biased region" description="Low complexity" evidence="7">
    <location>
        <begin position="621"/>
        <end position="630"/>
    </location>
</feature>
<dbReference type="Gene3D" id="3.30.70.330">
    <property type="match status" value="2"/>
</dbReference>
<dbReference type="SUPFAM" id="SSF48452">
    <property type="entry name" value="TPR-like"/>
    <property type="match status" value="1"/>
</dbReference>
<dbReference type="SUPFAM" id="SSF54928">
    <property type="entry name" value="RNA-binding domain, RBD"/>
    <property type="match status" value="2"/>
</dbReference>
<name>D3B052_HETP5</name>
<comment type="caution">
    <text evidence="9">The sequence shown here is derived from an EMBL/GenBank/DDBJ whole genome shotgun (WGS) entry which is preliminary data.</text>
</comment>
<dbReference type="InterPro" id="IPR012677">
    <property type="entry name" value="Nucleotide-bd_a/b_plait_sf"/>
</dbReference>
<dbReference type="InParanoid" id="D3B052"/>
<dbReference type="Gene3D" id="1.25.40.10">
    <property type="entry name" value="Tetratricopeptide repeat domain"/>
    <property type="match status" value="2"/>
</dbReference>
<feature type="domain" description="RRM" evidence="8">
    <location>
        <begin position="646"/>
        <end position="723"/>
    </location>
</feature>
<evidence type="ECO:0000256" key="6">
    <source>
        <dbReference type="PROSITE-ProRule" id="PRU00176"/>
    </source>
</evidence>
<dbReference type="InterPro" id="IPR035979">
    <property type="entry name" value="RBD_domain_sf"/>
</dbReference>
<keyword evidence="10" id="KW-1185">Reference proteome</keyword>
<evidence type="ECO:0000256" key="4">
    <source>
        <dbReference type="ARBA" id="ARBA00023187"/>
    </source>
</evidence>
<gene>
    <name evidence="9" type="ORF">PPL_01667</name>
</gene>
<feature type="compositionally biased region" description="Basic and acidic residues" evidence="7">
    <location>
        <begin position="724"/>
        <end position="735"/>
    </location>
</feature>
<evidence type="ECO:0000256" key="2">
    <source>
        <dbReference type="ARBA" id="ARBA00022664"/>
    </source>
</evidence>
<evidence type="ECO:0000259" key="8">
    <source>
        <dbReference type="PROSITE" id="PS50102"/>
    </source>
</evidence>
<dbReference type="InterPro" id="IPR000504">
    <property type="entry name" value="RRM_dom"/>
</dbReference>
<dbReference type="STRING" id="670386.D3B052"/>
<feature type="region of interest" description="Disordered" evidence="7">
    <location>
        <begin position="1"/>
        <end position="60"/>
    </location>
</feature>
<keyword evidence="4" id="KW-0508">mRNA splicing</keyword>
<dbReference type="InterPro" id="IPR008847">
    <property type="entry name" value="Suf"/>
</dbReference>
<reference evidence="9 10" key="1">
    <citation type="journal article" date="2011" name="Genome Res.">
        <title>Phylogeny-wide analysis of social amoeba genomes highlights ancient origins for complex intercellular communication.</title>
        <authorList>
            <person name="Heidel A.J."/>
            <person name="Lawal H.M."/>
            <person name="Felder M."/>
            <person name="Schilde C."/>
            <person name="Helps N.R."/>
            <person name="Tunggal B."/>
            <person name="Rivero F."/>
            <person name="John U."/>
            <person name="Schleicher M."/>
            <person name="Eichinger L."/>
            <person name="Platzer M."/>
            <person name="Noegel A.A."/>
            <person name="Schaap P."/>
            <person name="Gloeckner G."/>
        </authorList>
    </citation>
    <scope>NUCLEOTIDE SEQUENCE [LARGE SCALE GENOMIC DNA]</scope>
    <source>
        <strain evidence="10">ATCC 26659 / Pp 5 / PN500</strain>
    </source>
</reference>